<gene>
    <name evidence="1" type="ORF">H5410_017876</name>
</gene>
<protein>
    <submittedName>
        <fullName evidence="1">Uncharacterized protein</fullName>
    </submittedName>
</protein>
<evidence type="ECO:0000313" key="1">
    <source>
        <dbReference type="EMBL" id="KAG5618052.1"/>
    </source>
</evidence>
<proteinExistence type="predicted"/>
<name>A0A9J6A1L2_SOLCO</name>
<dbReference type="Proteomes" id="UP000824120">
    <property type="component" value="Chromosome 3"/>
</dbReference>
<reference evidence="1 2" key="1">
    <citation type="submission" date="2020-09" db="EMBL/GenBank/DDBJ databases">
        <title>De no assembly of potato wild relative species, Solanum commersonii.</title>
        <authorList>
            <person name="Cho K."/>
        </authorList>
    </citation>
    <scope>NUCLEOTIDE SEQUENCE [LARGE SCALE GENOMIC DNA]</scope>
    <source>
        <strain evidence="1">LZ3.2</strain>
        <tissue evidence="1">Leaf</tissue>
    </source>
</reference>
<organism evidence="1 2">
    <name type="scientific">Solanum commersonii</name>
    <name type="common">Commerson's wild potato</name>
    <name type="synonym">Commerson's nightshade</name>
    <dbReference type="NCBI Taxonomy" id="4109"/>
    <lineage>
        <taxon>Eukaryota</taxon>
        <taxon>Viridiplantae</taxon>
        <taxon>Streptophyta</taxon>
        <taxon>Embryophyta</taxon>
        <taxon>Tracheophyta</taxon>
        <taxon>Spermatophyta</taxon>
        <taxon>Magnoliopsida</taxon>
        <taxon>eudicotyledons</taxon>
        <taxon>Gunneridae</taxon>
        <taxon>Pentapetalae</taxon>
        <taxon>asterids</taxon>
        <taxon>lamiids</taxon>
        <taxon>Solanales</taxon>
        <taxon>Solanaceae</taxon>
        <taxon>Solanoideae</taxon>
        <taxon>Solaneae</taxon>
        <taxon>Solanum</taxon>
    </lineage>
</organism>
<accession>A0A9J6A1L2</accession>
<keyword evidence="2" id="KW-1185">Reference proteome</keyword>
<evidence type="ECO:0000313" key="2">
    <source>
        <dbReference type="Proteomes" id="UP000824120"/>
    </source>
</evidence>
<dbReference type="EMBL" id="JACXVP010000003">
    <property type="protein sequence ID" value="KAG5618052.1"/>
    <property type="molecule type" value="Genomic_DNA"/>
</dbReference>
<comment type="caution">
    <text evidence="1">The sequence shown here is derived from an EMBL/GenBank/DDBJ whole genome shotgun (WGS) entry which is preliminary data.</text>
</comment>
<dbReference type="AlphaFoldDB" id="A0A9J6A1L2"/>
<sequence length="123" mass="13556">MDDRKSMLTFIYGQEAHPPWREHPSPLATPGITLTFKESLISPNVWSKNELVDVLVTDSDETGKTISTLTFAPPEEVSAEQKPTTPMPLFLASIARENISPGTSKCAVRNASEYISFIFPTTS</sequence>